<dbReference type="PANTHER" id="PTHR23528:SF1">
    <property type="entry name" value="MAJOR FACILITATOR SUPERFAMILY (MFS) PROFILE DOMAIN-CONTAINING PROTEIN"/>
    <property type="match status" value="1"/>
</dbReference>
<keyword evidence="5 6" id="KW-0472">Membrane</keyword>
<feature type="transmembrane region" description="Helical" evidence="6">
    <location>
        <begin position="274"/>
        <end position="293"/>
    </location>
</feature>
<sequence length="393" mass="44013">MKKHWWLGFGFFSISLTWSLYNAFVPYFLESYISSVAVIGFLMTLDNYVALFLQPFIGRISDKTDTRLGKRMPYLIVGMPLSALFVILLPFHQSVFALVTFMLLLNLSMALFRSPTIALMPDITPEEKRTKANGIINFMGGVAAIIAFALGSQLFKWNEASPFLFSGIVLLLSLIILLWKIREKRDSITVYPSKKEQKKWVTEFNQPTVFLLIAIFFWFVAYQGMEALFTLYGKNHLGLSKDQSSFSLTFFSLSFVLFAIPSGFLASKLGKKKMIIIGIAGLATVFLLLNFVYSLTMLWVLLLFGGIFWAFININSYPFVVSTGSDQSIGTRTGLYYLVSSLAAISGPPLFGLIVDSFGYGALFFSAAISLVIALFFIMNVKTENSVQIDGHQ</sequence>
<feature type="transmembrane region" description="Helical" evidence="6">
    <location>
        <begin position="200"/>
        <end position="225"/>
    </location>
</feature>
<dbReference type="InterPro" id="IPR011701">
    <property type="entry name" value="MFS"/>
</dbReference>
<keyword evidence="4 6" id="KW-1133">Transmembrane helix</keyword>
<dbReference type="GO" id="GO:0005886">
    <property type="term" value="C:plasma membrane"/>
    <property type="evidence" value="ECO:0007669"/>
    <property type="project" value="UniProtKB-SubCell"/>
</dbReference>
<evidence type="ECO:0000256" key="4">
    <source>
        <dbReference type="ARBA" id="ARBA00022989"/>
    </source>
</evidence>
<evidence type="ECO:0000256" key="6">
    <source>
        <dbReference type="SAM" id="Phobius"/>
    </source>
</evidence>
<protein>
    <submittedName>
        <fullName evidence="8">MFS transporter</fullName>
    </submittedName>
</protein>
<feature type="domain" description="Major facilitator superfamily (MFS) profile" evidence="7">
    <location>
        <begin position="3"/>
        <end position="386"/>
    </location>
</feature>
<keyword evidence="9" id="KW-1185">Reference proteome</keyword>
<feature type="transmembrane region" description="Helical" evidence="6">
    <location>
        <begin position="95"/>
        <end position="114"/>
    </location>
</feature>
<dbReference type="EMBL" id="CP106878">
    <property type="protein sequence ID" value="WAA08590.1"/>
    <property type="molecule type" value="Genomic_DNA"/>
</dbReference>
<evidence type="ECO:0000256" key="3">
    <source>
        <dbReference type="ARBA" id="ARBA00022692"/>
    </source>
</evidence>
<dbReference type="PANTHER" id="PTHR23528">
    <property type="match status" value="1"/>
</dbReference>
<proteinExistence type="predicted"/>
<evidence type="ECO:0000259" key="7">
    <source>
        <dbReference type="PROSITE" id="PS50850"/>
    </source>
</evidence>
<keyword evidence="3 6" id="KW-0812">Transmembrane</keyword>
<accession>A0A9E8LS55</accession>
<dbReference type="AlphaFoldDB" id="A0A9E8LS55"/>
<evidence type="ECO:0000256" key="5">
    <source>
        <dbReference type="ARBA" id="ARBA00023136"/>
    </source>
</evidence>
<reference evidence="8" key="1">
    <citation type="submission" date="2022-09" db="EMBL/GenBank/DDBJ databases">
        <title>Complete Genomes of Fervidibacillus albus and Fervidibacillus halotolerans isolated from tidal flat sediments.</title>
        <authorList>
            <person name="Kwon K.K."/>
            <person name="Yang S.-H."/>
            <person name="Park M.J."/>
            <person name="Oh H.-M."/>
        </authorList>
    </citation>
    <scope>NUCLEOTIDE SEQUENCE</scope>
    <source>
        <strain evidence="8">MEBiC13591</strain>
    </source>
</reference>
<evidence type="ECO:0000313" key="8">
    <source>
        <dbReference type="EMBL" id="WAA08590.1"/>
    </source>
</evidence>
<feature type="transmembrane region" description="Helical" evidence="6">
    <location>
        <begin position="32"/>
        <end position="51"/>
    </location>
</feature>
<keyword evidence="2" id="KW-0813">Transport</keyword>
<feature type="transmembrane region" description="Helical" evidence="6">
    <location>
        <begin position="334"/>
        <end position="354"/>
    </location>
</feature>
<evidence type="ECO:0000313" key="9">
    <source>
        <dbReference type="Proteomes" id="UP001164718"/>
    </source>
</evidence>
<dbReference type="Pfam" id="PF07690">
    <property type="entry name" value="MFS_1"/>
    <property type="match status" value="1"/>
</dbReference>
<dbReference type="PROSITE" id="PS50850">
    <property type="entry name" value="MFS"/>
    <property type="match status" value="1"/>
</dbReference>
<feature type="transmembrane region" description="Helical" evidence="6">
    <location>
        <begin position="72"/>
        <end position="89"/>
    </location>
</feature>
<name>A0A9E8LS55_9BACI</name>
<gene>
    <name evidence="8" type="ORF">OE104_08010</name>
</gene>
<dbReference type="PRINTS" id="PR01035">
    <property type="entry name" value="TCRTETA"/>
</dbReference>
<feature type="transmembrane region" description="Helical" evidence="6">
    <location>
        <begin position="360"/>
        <end position="379"/>
    </location>
</feature>
<dbReference type="InterPro" id="IPR001958">
    <property type="entry name" value="Tet-R_TetA/multi-R_MdtG-like"/>
</dbReference>
<evidence type="ECO:0000256" key="1">
    <source>
        <dbReference type="ARBA" id="ARBA00004651"/>
    </source>
</evidence>
<dbReference type="InterPro" id="IPR020846">
    <property type="entry name" value="MFS_dom"/>
</dbReference>
<dbReference type="KEGG" id="faf:OE104_08010"/>
<dbReference type="InterPro" id="IPR036259">
    <property type="entry name" value="MFS_trans_sf"/>
</dbReference>
<dbReference type="RefSeq" id="WP_275416368.1">
    <property type="nucleotide sequence ID" value="NZ_CP106878.1"/>
</dbReference>
<evidence type="ECO:0000256" key="2">
    <source>
        <dbReference type="ARBA" id="ARBA00022448"/>
    </source>
</evidence>
<feature type="transmembrane region" description="Helical" evidence="6">
    <location>
        <begin position="245"/>
        <end position="267"/>
    </location>
</feature>
<organism evidence="8 9">
    <name type="scientific">Fervidibacillus albus</name>
    <dbReference type="NCBI Taxonomy" id="2980026"/>
    <lineage>
        <taxon>Bacteria</taxon>
        <taxon>Bacillati</taxon>
        <taxon>Bacillota</taxon>
        <taxon>Bacilli</taxon>
        <taxon>Bacillales</taxon>
        <taxon>Bacillaceae</taxon>
        <taxon>Fervidibacillus</taxon>
    </lineage>
</organism>
<feature type="transmembrane region" description="Helical" evidence="6">
    <location>
        <begin position="135"/>
        <end position="155"/>
    </location>
</feature>
<dbReference type="Proteomes" id="UP001164718">
    <property type="component" value="Chromosome"/>
</dbReference>
<dbReference type="Gene3D" id="1.20.1250.20">
    <property type="entry name" value="MFS general substrate transporter like domains"/>
    <property type="match status" value="2"/>
</dbReference>
<feature type="transmembrane region" description="Helical" evidence="6">
    <location>
        <begin position="299"/>
        <end position="322"/>
    </location>
</feature>
<feature type="transmembrane region" description="Helical" evidence="6">
    <location>
        <begin position="161"/>
        <end position="179"/>
    </location>
</feature>
<dbReference type="GO" id="GO:0022857">
    <property type="term" value="F:transmembrane transporter activity"/>
    <property type="evidence" value="ECO:0007669"/>
    <property type="project" value="InterPro"/>
</dbReference>
<comment type="subcellular location">
    <subcellularLocation>
        <location evidence="1">Cell membrane</location>
        <topology evidence="1">Multi-pass membrane protein</topology>
    </subcellularLocation>
</comment>
<dbReference type="SUPFAM" id="SSF103473">
    <property type="entry name" value="MFS general substrate transporter"/>
    <property type="match status" value="1"/>
</dbReference>